<dbReference type="PIRSF" id="PIRSF001455">
    <property type="entry name" value="DHQ_synth"/>
    <property type="match status" value="1"/>
</dbReference>
<dbReference type="Gene3D" id="3.40.50.1970">
    <property type="match status" value="1"/>
</dbReference>
<comment type="cofactor">
    <cofactor evidence="2">
        <name>Co(2+)</name>
        <dbReference type="ChEBI" id="CHEBI:48828"/>
    </cofactor>
</comment>
<dbReference type="InterPro" id="IPR056179">
    <property type="entry name" value="DHQS_C"/>
</dbReference>
<keyword evidence="3" id="KW-0479">Metal-binding</keyword>
<reference evidence="12" key="1">
    <citation type="submission" date="2019-08" db="EMBL/GenBank/DDBJ databases">
        <title>Genomic characterization of a novel candidate phylum (ARYD3) from a high temperature, high salinity tertiary oil reservoir in north central Oklahoma, USA.</title>
        <authorList>
            <person name="Youssef N.H."/>
            <person name="Yadav A."/>
            <person name="Elshahed M.S."/>
        </authorList>
    </citation>
    <scope>NUCLEOTIDE SEQUENCE [LARGE SCALE GENOMIC DNA]</scope>
    <source>
        <strain evidence="12">ARYD3</strain>
    </source>
</reference>
<name>A0A5D0MDH6_9BACT</name>
<evidence type="ECO:0000313" key="13">
    <source>
        <dbReference type="Proteomes" id="UP000324143"/>
    </source>
</evidence>
<dbReference type="NCBIfam" id="TIGR01357">
    <property type="entry name" value="aroB"/>
    <property type="match status" value="1"/>
</dbReference>
<dbReference type="PANTHER" id="PTHR43622:SF1">
    <property type="entry name" value="3-DEHYDROQUINATE SYNTHASE"/>
    <property type="match status" value="1"/>
</dbReference>
<keyword evidence="5" id="KW-0862">Zinc</keyword>
<dbReference type="EC" id="4.2.3.4" evidence="9"/>
<protein>
    <recommendedName>
        <fullName evidence="9">3-dehydroquinate synthase</fullName>
        <ecNumber evidence="9">4.2.3.4</ecNumber>
    </recommendedName>
</protein>
<feature type="domain" description="3-dehydroquinate synthase C-terminal" evidence="11">
    <location>
        <begin position="175"/>
        <end position="314"/>
    </location>
</feature>
<evidence type="ECO:0000256" key="2">
    <source>
        <dbReference type="ARBA" id="ARBA00001941"/>
    </source>
</evidence>
<dbReference type="GO" id="GO:0005737">
    <property type="term" value="C:cytoplasm"/>
    <property type="evidence" value="ECO:0007669"/>
    <property type="project" value="InterPro"/>
</dbReference>
<dbReference type="Proteomes" id="UP000324143">
    <property type="component" value="Unassembled WGS sequence"/>
</dbReference>
<keyword evidence="4" id="KW-0547">Nucleotide-binding</keyword>
<dbReference type="GO" id="GO:0009073">
    <property type="term" value="P:aromatic amino acid family biosynthetic process"/>
    <property type="evidence" value="ECO:0007669"/>
    <property type="project" value="InterPro"/>
</dbReference>
<keyword evidence="8" id="KW-0170">Cobalt</keyword>
<keyword evidence="7 12" id="KW-0456">Lyase</keyword>
<accession>A0A5D0MDH6</accession>
<gene>
    <name evidence="12" type="primary">aroB</name>
    <name evidence="12" type="ORF">FXF47_09705</name>
</gene>
<dbReference type="SUPFAM" id="SSF56796">
    <property type="entry name" value="Dehydroquinate synthase-like"/>
    <property type="match status" value="1"/>
</dbReference>
<evidence type="ECO:0000259" key="10">
    <source>
        <dbReference type="Pfam" id="PF01761"/>
    </source>
</evidence>
<evidence type="ECO:0000256" key="3">
    <source>
        <dbReference type="ARBA" id="ARBA00022723"/>
    </source>
</evidence>
<evidence type="ECO:0000256" key="7">
    <source>
        <dbReference type="ARBA" id="ARBA00023239"/>
    </source>
</evidence>
<dbReference type="Pfam" id="PF24621">
    <property type="entry name" value="DHQS_C"/>
    <property type="match status" value="1"/>
</dbReference>
<comment type="cofactor">
    <cofactor evidence="1">
        <name>NAD(+)</name>
        <dbReference type="ChEBI" id="CHEBI:57540"/>
    </cofactor>
</comment>
<keyword evidence="6" id="KW-0520">NAD</keyword>
<dbReference type="GO" id="GO:0009423">
    <property type="term" value="P:chorismate biosynthetic process"/>
    <property type="evidence" value="ECO:0007669"/>
    <property type="project" value="UniProtKB-UniRule"/>
</dbReference>
<organism evidence="12 13">
    <name type="scientific">Candidatus Mcinerneyibacterium aminivorans</name>
    <dbReference type="NCBI Taxonomy" id="2703815"/>
    <lineage>
        <taxon>Bacteria</taxon>
        <taxon>Candidatus Macinerneyibacteriota</taxon>
        <taxon>Candidatus Mcinerneyibacteria</taxon>
        <taxon>Candidatus Mcinerneyibacteriales</taxon>
        <taxon>Candidatus Mcinerneyibacteriaceae</taxon>
        <taxon>Candidatus Mcinerneyibacterium</taxon>
    </lineage>
</organism>
<evidence type="ECO:0000256" key="9">
    <source>
        <dbReference type="NCBIfam" id="TIGR01357"/>
    </source>
</evidence>
<comment type="caution">
    <text evidence="12">The sequence shown here is derived from an EMBL/GenBank/DDBJ whole genome shotgun (WGS) entry which is preliminary data.</text>
</comment>
<proteinExistence type="predicted"/>
<evidence type="ECO:0000256" key="8">
    <source>
        <dbReference type="ARBA" id="ARBA00023285"/>
    </source>
</evidence>
<evidence type="ECO:0000256" key="1">
    <source>
        <dbReference type="ARBA" id="ARBA00001911"/>
    </source>
</evidence>
<evidence type="ECO:0000313" key="12">
    <source>
        <dbReference type="EMBL" id="TYB30402.1"/>
    </source>
</evidence>
<dbReference type="InterPro" id="IPR030963">
    <property type="entry name" value="DHQ_synth_fam"/>
</dbReference>
<dbReference type="GO" id="GO:0003856">
    <property type="term" value="F:3-dehydroquinate synthase activity"/>
    <property type="evidence" value="ECO:0007669"/>
    <property type="project" value="UniProtKB-UniRule"/>
</dbReference>
<keyword evidence="13" id="KW-1185">Reference proteome</keyword>
<dbReference type="Pfam" id="PF01761">
    <property type="entry name" value="DHQ_synthase"/>
    <property type="match status" value="1"/>
</dbReference>
<dbReference type="InterPro" id="IPR050071">
    <property type="entry name" value="Dehydroquinate_synthase"/>
</dbReference>
<evidence type="ECO:0000259" key="11">
    <source>
        <dbReference type="Pfam" id="PF24621"/>
    </source>
</evidence>
<dbReference type="InterPro" id="IPR016037">
    <property type="entry name" value="DHQ_synth_AroB"/>
</dbReference>
<dbReference type="AlphaFoldDB" id="A0A5D0MDH6"/>
<dbReference type="Gene3D" id="1.20.1090.10">
    <property type="entry name" value="Dehydroquinate synthase-like - alpha domain"/>
    <property type="match status" value="1"/>
</dbReference>
<dbReference type="GO" id="GO:0046872">
    <property type="term" value="F:metal ion binding"/>
    <property type="evidence" value="ECO:0007669"/>
    <property type="project" value="UniProtKB-KW"/>
</dbReference>
<evidence type="ECO:0000256" key="4">
    <source>
        <dbReference type="ARBA" id="ARBA00022741"/>
    </source>
</evidence>
<sequence length="349" mass="39966">MAGGLKVKTIKINGIANSSSIYINENFQNAKEYIDNENTIVLIDSNFYKLYEDNINFDKIIKIKNGENTKNLKTIENIIEQLINLKADRNTFLLGIGGGVITDITGFAGSVYMRGIDFGFISTTLLGQVDAALGGKNGVNYDGYKNIIGTFNQPKFVISDIKVLKTLSREHIVNGLAEILKYGLIYDRDFFNYLEKNCKRILQLDEDVLEYIIYKSSKIKAEIVNKDEKEKNLRKILNFGHTFGHAIEREYGMLHGKAVSIGMMISVKISKYLNRISEKEYGKIINIFDKLELPKNIEFDPEKIFSNIKKDKKKEKNSLKYILLENIGEAKIENYTFDELRTLYRKITL</sequence>
<dbReference type="GO" id="GO:0000166">
    <property type="term" value="F:nucleotide binding"/>
    <property type="evidence" value="ECO:0007669"/>
    <property type="project" value="UniProtKB-KW"/>
</dbReference>
<evidence type="ECO:0000256" key="5">
    <source>
        <dbReference type="ARBA" id="ARBA00022833"/>
    </source>
</evidence>
<evidence type="ECO:0000256" key="6">
    <source>
        <dbReference type="ARBA" id="ARBA00023027"/>
    </source>
</evidence>
<dbReference type="CDD" id="cd08195">
    <property type="entry name" value="DHQS"/>
    <property type="match status" value="1"/>
</dbReference>
<dbReference type="InterPro" id="IPR030960">
    <property type="entry name" value="DHQS/DOIS_N"/>
</dbReference>
<feature type="domain" description="3-dehydroquinate synthase N-terminal" evidence="10">
    <location>
        <begin position="61"/>
        <end position="172"/>
    </location>
</feature>
<dbReference type="EMBL" id="VSIX01000139">
    <property type="protein sequence ID" value="TYB30402.1"/>
    <property type="molecule type" value="Genomic_DNA"/>
</dbReference>
<dbReference type="PANTHER" id="PTHR43622">
    <property type="entry name" value="3-DEHYDROQUINATE SYNTHASE"/>
    <property type="match status" value="1"/>
</dbReference>